<dbReference type="KEGG" id="smag:AN936_02010"/>
<dbReference type="GO" id="GO:0016740">
    <property type="term" value="F:transferase activity"/>
    <property type="evidence" value="ECO:0007669"/>
    <property type="project" value="UniProtKB-KW"/>
</dbReference>
<dbReference type="Pfam" id="PF01636">
    <property type="entry name" value="APH"/>
    <property type="match status" value="1"/>
</dbReference>
<dbReference type="PANTHER" id="PTHR21310:SF40">
    <property type="entry name" value="AMINOGLYCOSIDE PHOSPHOTRANSFERASE DOMAIN-CONTAINING PROTEIN-RELATED"/>
    <property type="match status" value="1"/>
</dbReference>
<evidence type="ECO:0000259" key="1">
    <source>
        <dbReference type="Pfam" id="PF01636"/>
    </source>
</evidence>
<proteinExistence type="predicted"/>
<dbReference type="Gene3D" id="3.90.1200.10">
    <property type="match status" value="1"/>
</dbReference>
<dbReference type="Proteomes" id="UP000058074">
    <property type="component" value="Chromosome"/>
</dbReference>
<dbReference type="EMBL" id="CP012700">
    <property type="protein sequence ID" value="ALH79190.1"/>
    <property type="molecule type" value="Genomic_DNA"/>
</dbReference>
<protein>
    <submittedName>
        <fullName evidence="2">Aminoglycoside phosphotransferase</fullName>
    </submittedName>
</protein>
<feature type="domain" description="Aminoglycoside phosphotransferase" evidence="1">
    <location>
        <begin position="15"/>
        <end position="253"/>
    </location>
</feature>
<accession>A0A0N9V5D5</accession>
<evidence type="ECO:0000313" key="2">
    <source>
        <dbReference type="EMBL" id="ALH79190.1"/>
    </source>
</evidence>
<name>A0A0N9V5D5_SPHMC</name>
<dbReference type="InterPro" id="IPR051678">
    <property type="entry name" value="AGP_Transferase"/>
</dbReference>
<dbReference type="OrthoDB" id="3806873at2"/>
<dbReference type="PATRIC" id="fig|33050.5.peg.420"/>
<dbReference type="Gene3D" id="3.30.200.20">
    <property type="entry name" value="Phosphorylase Kinase, domain 1"/>
    <property type="match status" value="1"/>
</dbReference>
<evidence type="ECO:0000313" key="3">
    <source>
        <dbReference type="Proteomes" id="UP000058074"/>
    </source>
</evidence>
<dbReference type="InterPro" id="IPR041726">
    <property type="entry name" value="ACAD10_11_N"/>
</dbReference>
<dbReference type="SUPFAM" id="SSF56112">
    <property type="entry name" value="Protein kinase-like (PK-like)"/>
    <property type="match status" value="1"/>
</dbReference>
<gene>
    <name evidence="2" type="ORF">AN936_02010</name>
</gene>
<dbReference type="AlphaFoldDB" id="A0A0N9V5D5"/>
<dbReference type="InterPro" id="IPR002575">
    <property type="entry name" value="Aminoglycoside_PTrfase"/>
</dbReference>
<dbReference type="PANTHER" id="PTHR21310">
    <property type="entry name" value="AMINOGLYCOSIDE PHOSPHOTRANSFERASE-RELATED-RELATED"/>
    <property type="match status" value="1"/>
</dbReference>
<dbReference type="InterPro" id="IPR011009">
    <property type="entry name" value="Kinase-like_dom_sf"/>
</dbReference>
<reference evidence="2 3" key="1">
    <citation type="journal article" date="2015" name="Genome Announc.">
        <title>Complete Genome Sequence of Polypropylene Glycol- and Polyethylene Glycol-Degrading Sphingopyxis macrogoltabida Strain EY-1.</title>
        <authorList>
            <person name="Ohtsubo Y."/>
            <person name="Nagata Y."/>
            <person name="Numata M."/>
            <person name="Tsuchikane K."/>
            <person name="Hosoyama A."/>
            <person name="Yamazoe A."/>
            <person name="Tsuda M."/>
            <person name="Fujita N."/>
            <person name="Kawai F."/>
        </authorList>
    </citation>
    <scope>NUCLEOTIDE SEQUENCE [LARGE SCALE GENOMIC DNA]</scope>
    <source>
        <strain evidence="2 3">EY-1</strain>
    </source>
</reference>
<organism evidence="2 3">
    <name type="scientific">Sphingopyxis macrogoltabida</name>
    <name type="common">Sphingomonas macrogoltabidus</name>
    <dbReference type="NCBI Taxonomy" id="33050"/>
    <lineage>
        <taxon>Bacteria</taxon>
        <taxon>Pseudomonadati</taxon>
        <taxon>Pseudomonadota</taxon>
        <taxon>Alphaproteobacteria</taxon>
        <taxon>Sphingomonadales</taxon>
        <taxon>Sphingomonadaceae</taxon>
        <taxon>Sphingopyxis</taxon>
    </lineage>
</organism>
<sequence>MEARSLGSGSISGVRLLAGGTQNILLRFHRGPSEFVLRRPPPVLRAGSNETMRREMRVLEALRGSDVPHPGFIAGSSDETILGAAFYLMQPVDGFNPMSGLPALHAREPLLRRRMGLAVVEAIAALGALDYRAVGLADFGKPENFLERQVGRWRRQLESYADLAGWPGPGAIPGVDAVAAWLDRHRPSAFQPGIIHGDAHLANVMIRPDSGELAALVDWELSTIGDPLLDLGWLIATWPTDGSSFATDAMANQLTDLASPADLAAHYAASSGRDLAALDWYIVLACYKLGIILEGSFARACAGKAPRETGERLHAHTLALFERALSIIR</sequence>
<dbReference type="CDD" id="cd05154">
    <property type="entry name" value="ACAD10_11_N-like"/>
    <property type="match status" value="1"/>
</dbReference>
<keyword evidence="2" id="KW-0808">Transferase</keyword>